<comment type="caution">
    <text evidence="3">The sequence shown here is derived from an EMBL/GenBank/DDBJ whole genome shotgun (WGS) entry which is preliminary data.</text>
</comment>
<protein>
    <submittedName>
        <fullName evidence="3">Cupin domain-containing protein</fullName>
    </submittedName>
</protein>
<accession>A0ABT4QBD9</accession>
<dbReference type="InterPro" id="IPR014710">
    <property type="entry name" value="RmlC-like_jellyroll"/>
</dbReference>
<proteinExistence type="predicted"/>
<dbReference type="RefSeq" id="WP_269882731.1">
    <property type="nucleotide sequence ID" value="NZ_JAQAGZ010000011.1"/>
</dbReference>
<dbReference type="PANTHER" id="PTHR35848:SF6">
    <property type="entry name" value="CUPIN TYPE-2 DOMAIN-CONTAINING PROTEIN"/>
    <property type="match status" value="1"/>
</dbReference>
<reference evidence="3 4" key="1">
    <citation type="submission" date="2022-12" db="EMBL/GenBank/DDBJ databases">
        <title>Draft genome sequence of Paenibacillus sp. dW9.</title>
        <authorList>
            <person name="Choi E.-W."/>
            <person name="Kim D.-U."/>
        </authorList>
    </citation>
    <scope>NUCLEOTIDE SEQUENCE [LARGE SCALE GENOMIC DNA]</scope>
    <source>
        <strain evidence="4">dW9</strain>
    </source>
</reference>
<keyword evidence="1" id="KW-0479">Metal-binding</keyword>
<keyword evidence="4" id="KW-1185">Reference proteome</keyword>
<dbReference type="Pfam" id="PF07883">
    <property type="entry name" value="Cupin_2"/>
    <property type="match status" value="1"/>
</dbReference>
<dbReference type="EMBL" id="JAQAGZ010000011">
    <property type="protein sequence ID" value="MCZ8514204.1"/>
    <property type="molecule type" value="Genomic_DNA"/>
</dbReference>
<organism evidence="3 4">
    <name type="scientific">Paenibacillus gyeongsangnamensis</name>
    <dbReference type="NCBI Taxonomy" id="3388067"/>
    <lineage>
        <taxon>Bacteria</taxon>
        <taxon>Bacillati</taxon>
        <taxon>Bacillota</taxon>
        <taxon>Bacilli</taxon>
        <taxon>Bacillales</taxon>
        <taxon>Paenibacillaceae</taxon>
        <taxon>Paenibacillus</taxon>
    </lineage>
</organism>
<dbReference type="Proteomes" id="UP001527882">
    <property type="component" value="Unassembled WGS sequence"/>
</dbReference>
<dbReference type="InterPro" id="IPR011051">
    <property type="entry name" value="RmlC_Cupin_sf"/>
</dbReference>
<dbReference type="SUPFAM" id="SSF51182">
    <property type="entry name" value="RmlC-like cupins"/>
    <property type="match status" value="1"/>
</dbReference>
<feature type="domain" description="Cupin type-2" evidence="2">
    <location>
        <begin position="52"/>
        <end position="108"/>
    </location>
</feature>
<evidence type="ECO:0000313" key="3">
    <source>
        <dbReference type="EMBL" id="MCZ8514204.1"/>
    </source>
</evidence>
<evidence type="ECO:0000313" key="4">
    <source>
        <dbReference type="Proteomes" id="UP001527882"/>
    </source>
</evidence>
<gene>
    <name evidence="3" type="ORF">O9H85_17570</name>
</gene>
<dbReference type="InterPro" id="IPR051610">
    <property type="entry name" value="GPI/OXD"/>
</dbReference>
<dbReference type="InterPro" id="IPR013096">
    <property type="entry name" value="Cupin_2"/>
</dbReference>
<evidence type="ECO:0000259" key="2">
    <source>
        <dbReference type="Pfam" id="PF07883"/>
    </source>
</evidence>
<dbReference type="PANTHER" id="PTHR35848">
    <property type="entry name" value="OXALATE-BINDING PROTEIN"/>
    <property type="match status" value="1"/>
</dbReference>
<evidence type="ECO:0000256" key="1">
    <source>
        <dbReference type="ARBA" id="ARBA00022723"/>
    </source>
</evidence>
<dbReference type="Gene3D" id="2.60.120.10">
    <property type="entry name" value="Jelly Rolls"/>
    <property type="match status" value="1"/>
</dbReference>
<sequence>MRRYRFKDLQDVSEGHILQSVLDGEFLSSGGLAFSKPGDRSHTNDGPDGRDYHVHKDDCEAFFILQGKGMMELNGEMHPVQTGDILIIEPMEDHHLISSEEDPVVTLWCHAGPLRHKNQRSPE</sequence>
<name>A0ABT4QBD9_9BACL</name>